<comment type="similarity">
    <text evidence="1">Belongs to the jacalin lectin family.</text>
</comment>
<feature type="domain" description="Jacalin-type lectin" evidence="3">
    <location>
        <begin position="363"/>
        <end position="515"/>
    </location>
</feature>
<dbReference type="EMBL" id="QEFC01001868">
    <property type="protein sequence ID" value="KAE9455099.1"/>
    <property type="molecule type" value="Genomic_DNA"/>
</dbReference>
<dbReference type="PANTHER" id="PTHR47293:SF70">
    <property type="entry name" value="JACALIN-RELATED LECTIN 24-RELATED"/>
    <property type="match status" value="1"/>
</dbReference>
<dbReference type="InterPro" id="IPR033734">
    <property type="entry name" value="Jacalin-like_lectin_dom_plant"/>
</dbReference>
<dbReference type="CDD" id="cd09612">
    <property type="entry name" value="Jacalin"/>
    <property type="match status" value="1"/>
</dbReference>
<dbReference type="OrthoDB" id="581739at2759"/>
<keyword evidence="5" id="KW-1185">Reference proteome</keyword>
<organism evidence="4 5">
    <name type="scientific">Rhododendron williamsianum</name>
    <dbReference type="NCBI Taxonomy" id="262921"/>
    <lineage>
        <taxon>Eukaryota</taxon>
        <taxon>Viridiplantae</taxon>
        <taxon>Streptophyta</taxon>
        <taxon>Embryophyta</taxon>
        <taxon>Tracheophyta</taxon>
        <taxon>Spermatophyta</taxon>
        <taxon>Magnoliopsida</taxon>
        <taxon>eudicotyledons</taxon>
        <taxon>Gunneridae</taxon>
        <taxon>Pentapetalae</taxon>
        <taxon>asterids</taxon>
        <taxon>Ericales</taxon>
        <taxon>Ericaceae</taxon>
        <taxon>Ericoideae</taxon>
        <taxon>Rhodoreae</taxon>
        <taxon>Rhododendron</taxon>
    </lineage>
</organism>
<keyword evidence="2" id="KW-0430">Lectin</keyword>
<dbReference type="InterPro" id="IPR001229">
    <property type="entry name" value="Jacalin-like_lectin_dom"/>
</dbReference>
<accession>A0A6A4LIH0</accession>
<dbReference type="Gene3D" id="2.100.10.30">
    <property type="entry name" value="Jacalin-like lectin domain"/>
    <property type="match status" value="7"/>
</dbReference>
<dbReference type="InterPro" id="IPR036404">
    <property type="entry name" value="Jacalin-like_lectin_dom_sf"/>
</dbReference>
<feature type="domain" description="Jacalin-type lectin" evidence="3">
    <location>
        <begin position="791"/>
        <end position="954"/>
    </location>
</feature>
<dbReference type="GO" id="GO:0030246">
    <property type="term" value="F:carbohydrate binding"/>
    <property type="evidence" value="ECO:0007669"/>
    <property type="project" value="UniProtKB-KW"/>
</dbReference>
<evidence type="ECO:0000313" key="5">
    <source>
        <dbReference type="Proteomes" id="UP000428333"/>
    </source>
</evidence>
<feature type="domain" description="Jacalin-type lectin" evidence="3">
    <location>
        <begin position="50"/>
        <end position="206"/>
    </location>
</feature>
<name>A0A6A4LIH0_9ERIC</name>
<dbReference type="AlphaFoldDB" id="A0A6A4LIH0"/>
<feature type="domain" description="Jacalin-type lectin" evidence="3">
    <location>
        <begin position="525"/>
        <end position="677"/>
    </location>
</feature>
<gene>
    <name evidence="4" type="ORF">C3L33_12979</name>
</gene>
<proteinExistence type="inferred from homology"/>
<evidence type="ECO:0000313" key="4">
    <source>
        <dbReference type="EMBL" id="KAE9455099.1"/>
    </source>
</evidence>
<sequence length="973" mass="105917">MQIVSSITFTTNIKTYGPFGCCRKKDAAFDFQLGQDNGFGGFHGIAGMYLNSIGVYVKPRTSVLDLDKAKIASGGGAAVALSGPAAGGVAAAAAVEEKKEEPKEESDDENLELFTVSTKQVKLDYPSEFITGISGCYGHPSSNSGMHIVSITFTTNNRTYGPFGGPGIGSKFDSAFRYQLGLDRPFGGFHGYSGHYLEAIGLYVKPLTTLSNDQEKVKKEKVTLDYPSESLTGCYGWCSLVDGGIYLNSIGVYVKLRTSLLDFDKAKVRKIASGGGAAVAFSAPAASGVAAAAAPAAAVVEEKKEEPKEESDDDMGFSFTVSTKQVKLDYPSEFITGISGCYGSIGSINTNKKILSITFTTNNRTYGPFGGRGGENDSAFRYQLGLDRSFGGFHGYSGNYLSAIGLYVKPLTTLSNDQEKVSNDQEKVKNEKVKLNYPSEYLTGISGCHNFCFQQRLILSITFTTNKRTYGPFGCRGLKLNDSVFEYQLGEERAFGGFHGLAGENLNAIEVYLKPILSDVEQVIMFKMGTLNQESGAKTWDDKGRTGIAQIFISHGDRIHSLQFQFVENGTLVLSDKYGRDSCPGSPKFHAVKFNYPSELITGIEGSYGKRGGVGSVNSISFNTNTATYGPFGYFAPGDTAFDFQIGHNKFLQISWHFRLVSALYWVLHGADDDSKQCFMEREAFHVILYGVLLQDHMRYDRMKSNNDHIQSSSFSSFLHHKDSIEGKLTIMIKIGPAGATSSGKAWDERGREGIAQIFVSHGDRIHSLQFQFVENGTLVLSDKYGSTSAPKFNSVTGGISTGKAWNDVGRDGIAQIFISHGDYINSVQFQFVENGTLVLSEKHGGSDAAKFSPWDLGQSTLSICKFLLLPCILQVRLSYPSEFLTGISGWHVSGIIRSLTFITNKRTYGPFGGVAGNIYSAFEYKLGEDNKFAGFHGTAGTYYLNSIGVYMKPMMTLANVNNAKVHINNEKV</sequence>
<reference evidence="4 5" key="1">
    <citation type="journal article" date="2019" name="Genome Biol. Evol.">
        <title>The Rhododendron genome and chromosomal organization provide insight into shared whole-genome duplications across the heath family (Ericaceae).</title>
        <authorList>
            <person name="Soza V.L."/>
            <person name="Lindsley D."/>
            <person name="Waalkes A."/>
            <person name="Ramage E."/>
            <person name="Patwardhan R.P."/>
            <person name="Burton J.N."/>
            <person name="Adey A."/>
            <person name="Kumar A."/>
            <person name="Qiu R."/>
            <person name="Shendure J."/>
            <person name="Hall B."/>
        </authorList>
    </citation>
    <scope>NUCLEOTIDE SEQUENCE [LARGE SCALE GENOMIC DNA]</scope>
    <source>
        <strain evidence="4">RSF 1966-606</strain>
    </source>
</reference>
<dbReference type="PROSITE" id="PS51752">
    <property type="entry name" value="JACALIN_LECTIN"/>
    <property type="match status" value="4"/>
</dbReference>
<evidence type="ECO:0000256" key="1">
    <source>
        <dbReference type="ARBA" id="ARBA00006568"/>
    </source>
</evidence>
<dbReference type="Pfam" id="PF01419">
    <property type="entry name" value="Jacalin"/>
    <property type="match status" value="7"/>
</dbReference>
<dbReference type="PANTHER" id="PTHR47293">
    <property type="entry name" value="JACALIN-RELATED LECTIN 3"/>
    <property type="match status" value="1"/>
</dbReference>
<evidence type="ECO:0000259" key="3">
    <source>
        <dbReference type="PROSITE" id="PS51752"/>
    </source>
</evidence>
<dbReference type="SUPFAM" id="SSF51101">
    <property type="entry name" value="Mannose-binding lectins"/>
    <property type="match status" value="7"/>
</dbReference>
<dbReference type="SMART" id="SM00915">
    <property type="entry name" value="Jacalin"/>
    <property type="match status" value="5"/>
</dbReference>
<protein>
    <recommendedName>
        <fullName evidence="3">Jacalin-type lectin domain-containing protein</fullName>
    </recommendedName>
</protein>
<evidence type="ECO:0000256" key="2">
    <source>
        <dbReference type="ARBA" id="ARBA00022734"/>
    </source>
</evidence>
<comment type="caution">
    <text evidence="4">The sequence shown here is derived from an EMBL/GenBank/DDBJ whole genome shotgun (WGS) entry which is preliminary data.</text>
</comment>
<dbReference type="Proteomes" id="UP000428333">
    <property type="component" value="Linkage Group LG07"/>
</dbReference>
<feature type="non-terminal residue" evidence="4">
    <location>
        <position position="1"/>
    </location>
</feature>